<dbReference type="eggNOG" id="COG0353">
    <property type="taxonomic scope" value="Bacteria"/>
</dbReference>
<sequence length="199" mass="21400">MSSPLLEQLIEAFRVLPGVGRKTAQRMAYHVLERGRDGGRRLAEVLAESVERIGHCSQCRDFSETDVCATCASAGRDRQQLCVVESPADRLAIETATGYRGLYYVLQGRLSPLDGIGPRELGLDALAARLAAGEVAELIVATSATVEGEATAHYLAQLARRHGARPSRLAQGLPLGGELEYVDRGTLSHAFGTRGEMPE</sequence>
<dbReference type="Gene3D" id="3.40.1360.10">
    <property type="match status" value="1"/>
</dbReference>
<evidence type="ECO:0000313" key="9">
    <source>
        <dbReference type="EMBL" id="AKC85731.1"/>
    </source>
</evidence>
<dbReference type="EMBL" id="CP011144">
    <property type="protein sequence ID" value="AKC85731.1"/>
    <property type="molecule type" value="Genomic_DNA"/>
</dbReference>
<dbReference type="SUPFAM" id="SSF111304">
    <property type="entry name" value="Recombination protein RecR"/>
    <property type="match status" value="1"/>
</dbReference>
<dbReference type="SMART" id="SM00493">
    <property type="entry name" value="TOPRIM"/>
    <property type="match status" value="1"/>
</dbReference>
<dbReference type="InterPro" id="IPR006171">
    <property type="entry name" value="TOPRIM_dom"/>
</dbReference>
<gene>
    <name evidence="7 9" type="primary">recR</name>
    <name evidence="9" type="ORF">WQ53_02060</name>
</gene>
<dbReference type="KEGG" id="psuw:WQ53_02060"/>
<dbReference type="Pfam" id="PF21176">
    <property type="entry name" value="RecR_HhH"/>
    <property type="match status" value="1"/>
</dbReference>
<feature type="zinc finger region" description="C4-type" evidence="7">
    <location>
        <begin position="56"/>
        <end position="71"/>
    </location>
</feature>
<dbReference type="RefSeq" id="WP_052629960.1">
    <property type="nucleotide sequence ID" value="NZ_CP011144.1"/>
</dbReference>
<keyword evidence="4 7" id="KW-0862">Zinc</keyword>
<evidence type="ECO:0000313" key="10">
    <source>
        <dbReference type="Proteomes" id="UP000033067"/>
    </source>
</evidence>
<dbReference type="GO" id="GO:0006281">
    <property type="term" value="P:DNA repair"/>
    <property type="evidence" value="ECO:0007669"/>
    <property type="project" value="UniProtKB-UniRule"/>
</dbReference>
<evidence type="ECO:0000256" key="1">
    <source>
        <dbReference type="ARBA" id="ARBA00022723"/>
    </source>
</evidence>
<reference evidence="9 10" key="1">
    <citation type="journal article" date="2015" name="Genome Announc.">
        <title>Complete Genome Sequence of Pseudoxanthomonas suwonensis Strain J1, a Cellulose-Degrading Bacterium Isolated from Leaf- and Wood-Enriched Soil.</title>
        <authorList>
            <person name="Hou L."/>
            <person name="Jiang J."/>
            <person name="Xu Z."/>
            <person name="Zhou Y."/>
            <person name="Leung F.C."/>
        </authorList>
    </citation>
    <scope>NUCLEOTIDE SEQUENCE [LARGE SCALE GENOMIC DNA]</scope>
    <source>
        <strain evidence="9 10">J1</strain>
    </source>
</reference>
<comment type="similarity">
    <text evidence="7">Belongs to the RecR family.</text>
</comment>
<dbReference type="CDD" id="cd01025">
    <property type="entry name" value="TOPRIM_recR"/>
    <property type="match status" value="1"/>
</dbReference>
<evidence type="ECO:0000256" key="2">
    <source>
        <dbReference type="ARBA" id="ARBA00022763"/>
    </source>
</evidence>
<organism evidence="9 10">
    <name type="scientific">Pseudoxanthomonas suwonensis</name>
    <dbReference type="NCBI Taxonomy" id="314722"/>
    <lineage>
        <taxon>Bacteria</taxon>
        <taxon>Pseudomonadati</taxon>
        <taxon>Pseudomonadota</taxon>
        <taxon>Gammaproteobacteria</taxon>
        <taxon>Lysobacterales</taxon>
        <taxon>Lysobacteraceae</taxon>
        <taxon>Pseudoxanthomonas</taxon>
    </lineage>
</organism>
<keyword evidence="5 7" id="KW-0233">DNA recombination</keyword>
<dbReference type="Pfam" id="PF13662">
    <property type="entry name" value="Toprim_4"/>
    <property type="match status" value="1"/>
</dbReference>
<evidence type="ECO:0000256" key="3">
    <source>
        <dbReference type="ARBA" id="ARBA00022771"/>
    </source>
</evidence>
<accession>A0A0E3ULS5</accession>
<dbReference type="Proteomes" id="UP000033067">
    <property type="component" value="Chromosome"/>
</dbReference>
<evidence type="ECO:0000256" key="5">
    <source>
        <dbReference type="ARBA" id="ARBA00023172"/>
    </source>
</evidence>
<dbReference type="Gene3D" id="1.10.8.420">
    <property type="entry name" value="RecR Domain 1"/>
    <property type="match status" value="1"/>
</dbReference>
<dbReference type="PANTHER" id="PTHR30446">
    <property type="entry name" value="RECOMBINATION PROTEIN RECR"/>
    <property type="match status" value="1"/>
</dbReference>
<dbReference type="PANTHER" id="PTHR30446:SF0">
    <property type="entry name" value="RECOMBINATION PROTEIN RECR"/>
    <property type="match status" value="1"/>
</dbReference>
<dbReference type="GO" id="GO:0006310">
    <property type="term" value="P:DNA recombination"/>
    <property type="evidence" value="ECO:0007669"/>
    <property type="project" value="UniProtKB-UniRule"/>
</dbReference>
<dbReference type="Pfam" id="PF21175">
    <property type="entry name" value="RecR_C"/>
    <property type="match status" value="1"/>
</dbReference>
<dbReference type="Pfam" id="PF02132">
    <property type="entry name" value="RecR_ZnF"/>
    <property type="match status" value="1"/>
</dbReference>
<keyword evidence="3 7" id="KW-0863">Zinc-finger</keyword>
<keyword evidence="1 7" id="KW-0479">Metal-binding</keyword>
<dbReference type="Gene3D" id="6.10.250.240">
    <property type="match status" value="1"/>
</dbReference>
<dbReference type="GO" id="GO:0003677">
    <property type="term" value="F:DNA binding"/>
    <property type="evidence" value="ECO:0007669"/>
    <property type="project" value="UniProtKB-UniRule"/>
</dbReference>
<dbReference type="OrthoDB" id="9802672at2"/>
<dbReference type="InterPro" id="IPR034137">
    <property type="entry name" value="TOPRIM_RecR"/>
</dbReference>
<protein>
    <recommendedName>
        <fullName evidence="7">Recombination protein RecR</fullName>
    </recommendedName>
</protein>
<dbReference type="InterPro" id="IPR015967">
    <property type="entry name" value="Rcmb_RecR_Znf"/>
</dbReference>
<name>A0A0E3ULS5_9GAMM</name>
<dbReference type="PATRIC" id="fig|314722.6.peg.436"/>
<evidence type="ECO:0000256" key="7">
    <source>
        <dbReference type="HAMAP-Rule" id="MF_00017"/>
    </source>
</evidence>
<dbReference type="InterPro" id="IPR000093">
    <property type="entry name" value="DNA_Rcmb_RecR"/>
</dbReference>
<keyword evidence="2 7" id="KW-0227">DNA damage</keyword>
<dbReference type="NCBIfam" id="TIGR00615">
    <property type="entry name" value="recR"/>
    <property type="match status" value="1"/>
</dbReference>
<keyword evidence="6 7" id="KW-0234">DNA repair</keyword>
<dbReference type="PROSITE" id="PS50880">
    <property type="entry name" value="TOPRIM"/>
    <property type="match status" value="1"/>
</dbReference>
<comment type="function">
    <text evidence="7">May play a role in DNA repair. It seems to be involved in an RecBC-independent recombinational process of DNA repair. It may act with RecF and RecO.</text>
</comment>
<evidence type="ECO:0000259" key="8">
    <source>
        <dbReference type="PROSITE" id="PS50880"/>
    </source>
</evidence>
<proteinExistence type="inferred from homology"/>
<keyword evidence="10" id="KW-1185">Reference proteome</keyword>
<dbReference type="InterPro" id="IPR023627">
    <property type="entry name" value="Rcmb_RecR"/>
</dbReference>
<evidence type="ECO:0000256" key="4">
    <source>
        <dbReference type="ARBA" id="ARBA00022833"/>
    </source>
</evidence>
<evidence type="ECO:0000256" key="6">
    <source>
        <dbReference type="ARBA" id="ARBA00023204"/>
    </source>
</evidence>
<dbReference type="AlphaFoldDB" id="A0A0E3ULS5"/>
<dbReference type="GO" id="GO:0008270">
    <property type="term" value="F:zinc ion binding"/>
    <property type="evidence" value="ECO:0007669"/>
    <property type="project" value="UniProtKB-KW"/>
</dbReference>
<feature type="domain" description="Toprim" evidence="8">
    <location>
        <begin position="79"/>
        <end position="174"/>
    </location>
</feature>
<dbReference type="HAMAP" id="MF_00017">
    <property type="entry name" value="RecR"/>
    <property type="match status" value="1"/>
</dbReference>